<dbReference type="OrthoDB" id="275876at2759"/>
<evidence type="ECO:0000256" key="1">
    <source>
        <dbReference type="ARBA" id="ARBA00010528"/>
    </source>
</evidence>
<comment type="similarity">
    <text evidence="1">Belongs to the universal ribosomal protein uL4 family.</text>
</comment>
<keyword evidence="2" id="KW-0699">rRNA-binding</keyword>
<dbReference type="EMBL" id="SZYD01000013">
    <property type="protein sequence ID" value="KAD4385241.1"/>
    <property type="molecule type" value="Genomic_DNA"/>
</dbReference>
<reference evidence="9 10" key="1">
    <citation type="submission" date="2019-05" db="EMBL/GenBank/DDBJ databases">
        <title>Mikania micrantha, genome provides insights into the molecular mechanism of rapid growth.</title>
        <authorList>
            <person name="Liu B."/>
        </authorList>
    </citation>
    <scope>NUCLEOTIDE SEQUENCE [LARGE SCALE GENOMIC DNA]</scope>
    <source>
        <strain evidence="9">NLD-2019</strain>
        <tissue evidence="9">Leaf</tissue>
    </source>
</reference>
<keyword evidence="3" id="KW-0694">RNA-binding</keyword>
<feature type="compositionally biased region" description="Basic residues" evidence="8">
    <location>
        <begin position="31"/>
        <end position="43"/>
    </location>
</feature>
<dbReference type="GO" id="GO:0006412">
    <property type="term" value="P:translation"/>
    <property type="evidence" value="ECO:0007669"/>
    <property type="project" value="InterPro"/>
</dbReference>
<dbReference type="PANTHER" id="PTHR10746:SF17">
    <property type="entry name" value="LARGE RIBOSOMAL SUBUNIT PROTEIN UL4C"/>
    <property type="match status" value="1"/>
</dbReference>
<feature type="region of interest" description="Disordered" evidence="8">
    <location>
        <begin position="1"/>
        <end position="48"/>
    </location>
</feature>
<keyword evidence="10" id="KW-1185">Reference proteome</keyword>
<keyword evidence="5" id="KW-0687">Ribonucleoprotein</keyword>
<sequence>MFSNEDNIVDDIGLNASGTASTPTRAEVRGGRKKPFPQKKVGRARPPLRPEGGIVFGLKRHDWSAKINKKEKRLAILTALAGAAVNGIMVEEFGDEVGKPSTKDFIEALKR</sequence>
<dbReference type="AlphaFoldDB" id="A0A5N6N7G9"/>
<dbReference type="PANTHER" id="PTHR10746">
    <property type="entry name" value="50S RIBOSOMAL PROTEIN L4"/>
    <property type="match status" value="1"/>
</dbReference>
<comment type="caution">
    <text evidence="9">The sequence shown here is derived from an EMBL/GenBank/DDBJ whole genome shotgun (WGS) entry which is preliminary data.</text>
</comment>
<evidence type="ECO:0000256" key="5">
    <source>
        <dbReference type="ARBA" id="ARBA00023274"/>
    </source>
</evidence>
<dbReference type="Gene3D" id="3.40.1370.10">
    <property type="match status" value="1"/>
</dbReference>
<dbReference type="Pfam" id="PF00573">
    <property type="entry name" value="Ribosomal_L4"/>
    <property type="match status" value="1"/>
</dbReference>
<dbReference type="SUPFAM" id="SSF52166">
    <property type="entry name" value="Ribosomal protein L4"/>
    <property type="match status" value="1"/>
</dbReference>
<dbReference type="GO" id="GO:0019843">
    <property type="term" value="F:rRNA binding"/>
    <property type="evidence" value="ECO:0007669"/>
    <property type="project" value="UniProtKB-KW"/>
</dbReference>
<dbReference type="Proteomes" id="UP000326396">
    <property type="component" value="Linkage Group LG3"/>
</dbReference>
<proteinExistence type="inferred from homology"/>
<dbReference type="GO" id="GO:1990904">
    <property type="term" value="C:ribonucleoprotein complex"/>
    <property type="evidence" value="ECO:0007669"/>
    <property type="project" value="UniProtKB-KW"/>
</dbReference>
<dbReference type="InterPro" id="IPR002136">
    <property type="entry name" value="Ribosomal_uL4"/>
</dbReference>
<evidence type="ECO:0000256" key="2">
    <source>
        <dbReference type="ARBA" id="ARBA00022730"/>
    </source>
</evidence>
<evidence type="ECO:0000313" key="10">
    <source>
        <dbReference type="Proteomes" id="UP000326396"/>
    </source>
</evidence>
<accession>A0A5N6N7G9</accession>
<evidence type="ECO:0000256" key="7">
    <source>
        <dbReference type="ARBA" id="ARBA00035387"/>
    </source>
</evidence>
<keyword evidence="4" id="KW-0689">Ribosomal protein</keyword>
<protein>
    <recommendedName>
        <fullName evidence="6">Large ribosomal subunit protein uL4c</fullName>
    </recommendedName>
    <alternativeName>
        <fullName evidence="7">50S ribosomal protein L4, chloroplastic</fullName>
    </alternativeName>
</protein>
<gene>
    <name evidence="9" type="ORF">E3N88_25409</name>
</gene>
<organism evidence="9 10">
    <name type="scientific">Mikania micrantha</name>
    <name type="common">bitter vine</name>
    <dbReference type="NCBI Taxonomy" id="192012"/>
    <lineage>
        <taxon>Eukaryota</taxon>
        <taxon>Viridiplantae</taxon>
        <taxon>Streptophyta</taxon>
        <taxon>Embryophyta</taxon>
        <taxon>Tracheophyta</taxon>
        <taxon>Spermatophyta</taxon>
        <taxon>Magnoliopsida</taxon>
        <taxon>eudicotyledons</taxon>
        <taxon>Gunneridae</taxon>
        <taxon>Pentapetalae</taxon>
        <taxon>asterids</taxon>
        <taxon>campanulids</taxon>
        <taxon>Asterales</taxon>
        <taxon>Asteraceae</taxon>
        <taxon>Asteroideae</taxon>
        <taxon>Heliantheae alliance</taxon>
        <taxon>Eupatorieae</taxon>
        <taxon>Mikania</taxon>
    </lineage>
</organism>
<evidence type="ECO:0000256" key="4">
    <source>
        <dbReference type="ARBA" id="ARBA00022980"/>
    </source>
</evidence>
<dbReference type="InterPro" id="IPR023574">
    <property type="entry name" value="Ribosomal_uL4_dom_sf"/>
</dbReference>
<dbReference type="GO" id="GO:0005840">
    <property type="term" value="C:ribosome"/>
    <property type="evidence" value="ECO:0007669"/>
    <property type="project" value="UniProtKB-KW"/>
</dbReference>
<name>A0A5N6N7G9_9ASTR</name>
<evidence type="ECO:0000256" key="8">
    <source>
        <dbReference type="SAM" id="MobiDB-lite"/>
    </source>
</evidence>
<evidence type="ECO:0000256" key="3">
    <source>
        <dbReference type="ARBA" id="ARBA00022884"/>
    </source>
</evidence>
<evidence type="ECO:0000313" key="9">
    <source>
        <dbReference type="EMBL" id="KAD4385241.1"/>
    </source>
</evidence>
<dbReference type="GO" id="GO:0003735">
    <property type="term" value="F:structural constituent of ribosome"/>
    <property type="evidence" value="ECO:0007669"/>
    <property type="project" value="InterPro"/>
</dbReference>
<dbReference type="InterPro" id="IPR013005">
    <property type="entry name" value="Ribosomal_uL4-like"/>
</dbReference>
<evidence type="ECO:0000256" key="6">
    <source>
        <dbReference type="ARBA" id="ARBA00035208"/>
    </source>
</evidence>